<dbReference type="Proteomes" id="UP000193922">
    <property type="component" value="Unassembled WGS sequence"/>
</dbReference>
<dbReference type="STRING" id="61395.A0A1Y1W4J5"/>
<sequence length="251" mass="27677">MSAPLEARRLVVIVTRVPSWVGTETAVHLLKRGVTVIGIASYQHRMDRVTSMLQLKDLPGKFVPFVGKLTSQELVDQIAARVEQEGKLIAFVNNVGAFTFESDGPMSDVERWDMLQLSLIAPLRLFHTIRHTLRKARGRVVNVSSDDVHVGLERWLVLAAVKTAVNMTTAEIALIDPQLTAVAVHPNIRETLTPDLRTKADTSETPAEVEDVIDSEQLQPAGEMIASLALTADRSMSGQFLVYQEPPELGH</sequence>
<dbReference type="InterPro" id="IPR002347">
    <property type="entry name" value="SDR_fam"/>
</dbReference>
<dbReference type="RefSeq" id="XP_040742241.1">
    <property type="nucleotide sequence ID" value="XM_040890417.1"/>
</dbReference>
<reference evidence="1 2" key="1">
    <citation type="submission" date="2016-07" db="EMBL/GenBank/DDBJ databases">
        <title>Pervasive Adenine N6-methylation of Active Genes in Fungi.</title>
        <authorList>
            <consortium name="DOE Joint Genome Institute"/>
            <person name="Mondo S.J."/>
            <person name="Dannebaum R.O."/>
            <person name="Kuo R.C."/>
            <person name="Labutti K."/>
            <person name="Haridas S."/>
            <person name="Kuo A."/>
            <person name="Salamov A."/>
            <person name="Ahrendt S.R."/>
            <person name="Lipzen A."/>
            <person name="Sullivan W."/>
            <person name="Andreopoulos W.B."/>
            <person name="Clum A."/>
            <person name="Lindquist E."/>
            <person name="Daum C."/>
            <person name="Ramamoorthy G.K."/>
            <person name="Gryganskyi A."/>
            <person name="Culley D."/>
            <person name="Magnuson J.K."/>
            <person name="James T.Y."/>
            <person name="O'Malley M.A."/>
            <person name="Stajich J.E."/>
            <person name="Spatafora J.W."/>
            <person name="Visel A."/>
            <person name="Grigoriev I.V."/>
        </authorList>
    </citation>
    <scope>NUCLEOTIDE SEQUENCE [LARGE SCALE GENOMIC DNA]</scope>
    <source>
        <strain evidence="1 2">ATCC 12442</strain>
    </source>
</reference>
<evidence type="ECO:0000313" key="1">
    <source>
        <dbReference type="EMBL" id="ORX68459.1"/>
    </source>
</evidence>
<evidence type="ECO:0000313" key="2">
    <source>
        <dbReference type="Proteomes" id="UP000193922"/>
    </source>
</evidence>
<dbReference type="PANTHER" id="PTHR43975">
    <property type="entry name" value="ZGC:101858"/>
    <property type="match status" value="1"/>
</dbReference>
<name>A0A1Y1W4J5_9FUNG</name>
<gene>
    <name evidence="1" type="ORF">DL89DRAFT_293714</name>
</gene>
<dbReference type="AlphaFoldDB" id="A0A1Y1W4J5"/>
<dbReference type="InterPro" id="IPR036291">
    <property type="entry name" value="NAD(P)-bd_dom_sf"/>
</dbReference>
<keyword evidence="2" id="KW-1185">Reference proteome</keyword>
<dbReference type="EMBL" id="MCFD01000009">
    <property type="protein sequence ID" value="ORX68459.1"/>
    <property type="molecule type" value="Genomic_DNA"/>
</dbReference>
<proteinExistence type="predicted"/>
<dbReference type="OrthoDB" id="5545019at2759"/>
<accession>A0A1Y1W4J5</accession>
<comment type="caution">
    <text evidence="1">The sequence shown here is derived from an EMBL/GenBank/DDBJ whole genome shotgun (WGS) entry which is preliminary data.</text>
</comment>
<dbReference type="PANTHER" id="PTHR43975:SF2">
    <property type="entry name" value="EG:BACR7A4.14 PROTEIN-RELATED"/>
    <property type="match status" value="1"/>
</dbReference>
<protein>
    <submittedName>
        <fullName evidence="1">NAD(P)-binding protein</fullName>
    </submittedName>
</protein>
<dbReference type="SUPFAM" id="SSF51735">
    <property type="entry name" value="NAD(P)-binding Rossmann-fold domains"/>
    <property type="match status" value="1"/>
</dbReference>
<dbReference type="GeneID" id="63807065"/>
<dbReference type="Pfam" id="PF00106">
    <property type="entry name" value="adh_short"/>
    <property type="match status" value="1"/>
</dbReference>
<dbReference type="CDD" id="cd05233">
    <property type="entry name" value="SDR_c"/>
    <property type="match status" value="1"/>
</dbReference>
<dbReference type="Gene3D" id="3.40.50.720">
    <property type="entry name" value="NAD(P)-binding Rossmann-like Domain"/>
    <property type="match status" value="1"/>
</dbReference>
<organism evidence="1 2">
    <name type="scientific">Linderina pennispora</name>
    <dbReference type="NCBI Taxonomy" id="61395"/>
    <lineage>
        <taxon>Eukaryota</taxon>
        <taxon>Fungi</taxon>
        <taxon>Fungi incertae sedis</taxon>
        <taxon>Zoopagomycota</taxon>
        <taxon>Kickxellomycotina</taxon>
        <taxon>Kickxellomycetes</taxon>
        <taxon>Kickxellales</taxon>
        <taxon>Kickxellaceae</taxon>
        <taxon>Linderina</taxon>
    </lineage>
</organism>